<name>A0ABR7GKW0_9FIRM</name>
<dbReference type="Proteomes" id="UP000641741">
    <property type="component" value="Unassembled WGS sequence"/>
</dbReference>
<evidence type="ECO:0000256" key="1">
    <source>
        <dbReference type="SAM" id="SignalP"/>
    </source>
</evidence>
<dbReference type="InterPro" id="IPR012854">
    <property type="entry name" value="Cu_amine_oxidase-like_N"/>
</dbReference>
<reference evidence="3 4" key="1">
    <citation type="submission" date="2020-08" db="EMBL/GenBank/DDBJ databases">
        <title>Genome public.</title>
        <authorList>
            <person name="Liu C."/>
            <person name="Sun Q."/>
        </authorList>
    </citation>
    <scope>NUCLEOTIDE SEQUENCE [LARGE SCALE GENOMIC DNA]</scope>
    <source>
        <strain evidence="3 4">M2</strain>
    </source>
</reference>
<dbReference type="Gene3D" id="3.30.457.10">
    <property type="entry name" value="Copper amine oxidase-like, N-terminal domain"/>
    <property type="match status" value="1"/>
</dbReference>
<evidence type="ECO:0000259" key="2">
    <source>
        <dbReference type="Pfam" id="PF07833"/>
    </source>
</evidence>
<feature type="domain" description="Copper amine oxidase-like N-terminal" evidence="2">
    <location>
        <begin position="128"/>
        <end position="236"/>
    </location>
</feature>
<dbReference type="SUPFAM" id="SSF55383">
    <property type="entry name" value="Copper amine oxidase, domain N"/>
    <property type="match status" value="1"/>
</dbReference>
<evidence type="ECO:0000313" key="3">
    <source>
        <dbReference type="EMBL" id="MBC5694949.1"/>
    </source>
</evidence>
<keyword evidence="1" id="KW-0732">Signal</keyword>
<evidence type="ECO:0000313" key="4">
    <source>
        <dbReference type="Proteomes" id="UP000641741"/>
    </source>
</evidence>
<accession>A0ABR7GKW0</accession>
<comment type="caution">
    <text evidence="3">The sequence shown here is derived from an EMBL/GenBank/DDBJ whole genome shotgun (WGS) entry which is preliminary data.</text>
</comment>
<dbReference type="Pfam" id="PF07833">
    <property type="entry name" value="Cu_amine_oxidN1"/>
    <property type="match status" value="1"/>
</dbReference>
<feature type="chain" id="PRO_5047130308" evidence="1">
    <location>
        <begin position="26"/>
        <end position="587"/>
    </location>
</feature>
<keyword evidence="4" id="KW-1185">Reference proteome</keyword>
<organism evidence="3 4">
    <name type="scientific">Agathobaculum hominis</name>
    <dbReference type="NCBI Taxonomy" id="2763014"/>
    <lineage>
        <taxon>Bacteria</taxon>
        <taxon>Bacillati</taxon>
        <taxon>Bacillota</taxon>
        <taxon>Clostridia</taxon>
        <taxon>Eubacteriales</taxon>
        <taxon>Butyricicoccaceae</taxon>
        <taxon>Agathobaculum</taxon>
    </lineage>
</organism>
<gene>
    <name evidence="3" type="ORF">H8S02_03160</name>
</gene>
<dbReference type="EMBL" id="JACOPK010000002">
    <property type="protein sequence ID" value="MBC5694949.1"/>
    <property type="molecule type" value="Genomic_DNA"/>
</dbReference>
<dbReference type="RefSeq" id="WP_186969263.1">
    <property type="nucleotide sequence ID" value="NZ_JACOPK010000002.1"/>
</dbReference>
<dbReference type="InterPro" id="IPR036582">
    <property type="entry name" value="Mao_N_sf"/>
</dbReference>
<proteinExistence type="predicted"/>
<feature type="signal peptide" evidence="1">
    <location>
        <begin position="1"/>
        <end position="25"/>
    </location>
</feature>
<protein>
    <submittedName>
        <fullName evidence="3">Copper amine oxidase N-terminal domain-containing protein</fullName>
    </submittedName>
</protein>
<sequence>MKHKRLFTAALAASLAVSSLPAALALDTAPPMYQQFGYDSEEAYTSSYDWWFDKLSYDQASDCYRRHLDEIHNDPSVALRFHDAEQSDLEEWLDSGYWDDREAFYRSTALDMTLQDDFYAVPALSVQLSGKTLTFPDVQPFFEDGRTMVPFRAVAEALGAEVGFDGGTVSASLGGKVCRFAIGGDTLTVSDRATGKVLKTVPLDTSPIEKDGRTCVPVRFLAESLGLTVEWDDGAQCAVLYDRDALLESIDSGFTTANRWLAAVPRLQNADAVRMALTAKLDCTAFDTISGDRKYSASGTMTLISDGKSASLSASADLSALAGLLSSDLISSADGPTSQLFSASMLSYYKSALRNAAFDLIYNADTDTLYVRSPLLFSALTSSSGTDKKTDGWYYEEHFSEKTALGELLTLYRNADTQNTCGAALLASAEAYAEEYGGWSGFYSSLEDRQKNLSAVLGDAVFTRSGDRCTAQPSVKSLLGGEEDDMVGVSGSYTLNTATGAASGDLALDIKGSLFPVANRTRLTFDLSGTSGRMTLYNHLRNQGTLTFDLSLSLAPSSAPVSAPPKNAVLTPLDELNGISGQTRWRN</sequence>